<feature type="region of interest" description="Disordered" evidence="1">
    <location>
        <begin position="22"/>
        <end position="55"/>
    </location>
</feature>
<evidence type="ECO:0000256" key="1">
    <source>
        <dbReference type="SAM" id="MobiDB-lite"/>
    </source>
</evidence>
<name>A0A0C9TR63_PAXIN</name>
<protein>
    <submittedName>
        <fullName evidence="2">Unplaced genomic scaffold PAXINscaffold_89, whole genome shotgun sequence</fullName>
    </submittedName>
</protein>
<reference evidence="3" key="2">
    <citation type="submission" date="2015-01" db="EMBL/GenBank/DDBJ databases">
        <title>Evolutionary Origins and Diversification of the Mycorrhizal Mutualists.</title>
        <authorList>
            <consortium name="DOE Joint Genome Institute"/>
            <consortium name="Mycorrhizal Genomics Consortium"/>
            <person name="Kohler A."/>
            <person name="Kuo A."/>
            <person name="Nagy L.G."/>
            <person name="Floudas D."/>
            <person name="Copeland A."/>
            <person name="Barry K.W."/>
            <person name="Cichocki N."/>
            <person name="Veneault-Fourrey C."/>
            <person name="LaButti K."/>
            <person name="Lindquist E.A."/>
            <person name="Lipzen A."/>
            <person name="Lundell T."/>
            <person name="Morin E."/>
            <person name="Murat C."/>
            <person name="Riley R."/>
            <person name="Ohm R."/>
            <person name="Sun H."/>
            <person name="Tunlid A."/>
            <person name="Henrissat B."/>
            <person name="Grigoriev I.V."/>
            <person name="Hibbett D.S."/>
            <person name="Martin F."/>
        </authorList>
    </citation>
    <scope>NUCLEOTIDE SEQUENCE [LARGE SCALE GENOMIC DNA]</scope>
    <source>
        <strain evidence="3">ATCC 200175</strain>
    </source>
</reference>
<sequence length="284" mass="32015">MAKSALGRKACKASLKTTALLSDLEMDEEEDTLGDDDDNKAGDNDEGHGSSKAWRKGPLTAEALAECDALGEKIEAIVWELMDKHQKSPHYILKHASLVLSFAWKYNFWNIHQMWFYGTQAEESKDPAVLKQCQHEHYQVTPKEDALWTEIIEYSKAKETYSGLKTPASGLMQVCNMFTQMVQAVSCVELIHVFGFAIYTGIEEGGHQAANMWAGLKVVRSSIEKYGVDLKKMINWWTTTLKVFWHFLSDMVVVDHSDVIAVRLDIVGLDMVIVLRLNVLSLDV</sequence>
<evidence type="ECO:0000313" key="2">
    <source>
        <dbReference type="EMBL" id="KIJ10262.1"/>
    </source>
</evidence>
<feature type="compositionally biased region" description="Basic and acidic residues" evidence="1">
    <location>
        <begin position="39"/>
        <end position="49"/>
    </location>
</feature>
<dbReference type="HOGENOM" id="CLU_980394_0_0_1"/>
<dbReference type="EMBL" id="KN819411">
    <property type="protein sequence ID" value="KIJ10262.1"/>
    <property type="molecule type" value="Genomic_DNA"/>
</dbReference>
<dbReference type="Proteomes" id="UP000053647">
    <property type="component" value="Unassembled WGS sequence"/>
</dbReference>
<dbReference type="OrthoDB" id="2705330at2759"/>
<keyword evidence="3" id="KW-1185">Reference proteome</keyword>
<proteinExistence type="predicted"/>
<dbReference type="AlphaFoldDB" id="A0A0C9TR63"/>
<gene>
    <name evidence="2" type="ORF">PAXINDRAFT_16706</name>
</gene>
<organism evidence="2 3">
    <name type="scientific">Paxillus involutus ATCC 200175</name>
    <dbReference type="NCBI Taxonomy" id="664439"/>
    <lineage>
        <taxon>Eukaryota</taxon>
        <taxon>Fungi</taxon>
        <taxon>Dikarya</taxon>
        <taxon>Basidiomycota</taxon>
        <taxon>Agaricomycotina</taxon>
        <taxon>Agaricomycetes</taxon>
        <taxon>Agaricomycetidae</taxon>
        <taxon>Boletales</taxon>
        <taxon>Paxilineae</taxon>
        <taxon>Paxillaceae</taxon>
        <taxon>Paxillus</taxon>
    </lineage>
</organism>
<accession>A0A0C9TR63</accession>
<feature type="compositionally biased region" description="Acidic residues" evidence="1">
    <location>
        <begin position="24"/>
        <end position="38"/>
    </location>
</feature>
<evidence type="ECO:0000313" key="3">
    <source>
        <dbReference type="Proteomes" id="UP000053647"/>
    </source>
</evidence>
<reference evidence="2 3" key="1">
    <citation type="submission" date="2014-06" db="EMBL/GenBank/DDBJ databases">
        <authorList>
            <consortium name="DOE Joint Genome Institute"/>
            <person name="Kuo A."/>
            <person name="Kohler A."/>
            <person name="Nagy L.G."/>
            <person name="Floudas D."/>
            <person name="Copeland A."/>
            <person name="Barry K.W."/>
            <person name="Cichocki N."/>
            <person name="Veneault-Fourrey C."/>
            <person name="LaButti K."/>
            <person name="Lindquist E.A."/>
            <person name="Lipzen A."/>
            <person name="Lundell T."/>
            <person name="Morin E."/>
            <person name="Murat C."/>
            <person name="Sun H."/>
            <person name="Tunlid A."/>
            <person name="Henrissat B."/>
            <person name="Grigoriev I.V."/>
            <person name="Hibbett D.S."/>
            <person name="Martin F."/>
            <person name="Nordberg H.P."/>
            <person name="Cantor M.N."/>
            <person name="Hua S.X."/>
        </authorList>
    </citation>
    <scope>NUCLEOTIDE SEQUENCE [LARGE SCALE GENOMIC DNA]</scope>
    <source>
        <strain evidence="2 3">ATCC 200175</strain>
    </source>
</reference>